<accession>A0A6N3B0U6</accession>
<dbReference type="InterPro" id="IPR004655">
    <property type="entry name" value="FabH"/>
</dbReference>
<keyword evidence="19" id="KW-1185">Reference proteome</keyword>
<name>A0A6N3B0U6_9FIRM</name>
<dbReference type="FunFam" id="3.40.47.10:FF:000004">
    <property type="entry name" value="3-oxoacyl-[acyl-carrier-protein] synthase 3"/>
    <property type="match status" value="1"/>
</dbReference>
<reference evidence="17 19" key="2">
    <citation type="submission" date="2021-10" db="EMBL/GenBank/DDBJ databases">
        <title>Collection of gut derived symbiotic bacterial strains cultured from healthy donors.</title>
        <authorList>
            <person name="Lin H."/>
            <person name="Littmann E."/>
            <person name="Claire K."/>
            <person name="Pamer E."/>
        </authorList>
    </citation>
    <scope>NUCLEOTIDE SEQUENCE [LARGE SCALE GENOMIC DNA]</scope>
    <source>
        <strain evidence="17 19">MSK.17.68</strain>
    </source>
</reference>
<feature type="domain" description="Beta-ketoacyl-[acyl-carrier-protein] synthase III C-terminal" evidence="15">
    <location>
        <begin position="239"/>
        <end position="328"/>
    </location>
</feature>
<evidence type="ECO:0000259" key="16">
    <source>
        <dbReference type="Pfam" id="PF08545"/>
    </source>
</evidence>
<keyword evidence="4 14" id="KW-0444">Lipid biosynthesis</keyword>
<dbReference type="GO" id="GO:0004315">
    <property type="term" value="F:3-oxoacyl-[acyl-carrier-protein] synthase activity"/>
    <property type="evidence" value="ECO:0007669"/>
    <property type="project" value="InterPro"/>
</dbReference>
<comment type="catalytic activity">
    <reaction evidence="12">
        <text>2-methylpropanoyl-CoA + malonyl-[ACP] + H(+) = 4-methyl-3-oxopentanoyl-[ACP] + CO2 + CoA</text>
        <dbReference type="Rhea" id="RHEA:42268"/>
        <dbReference type="Rhea" id="RHEA-COMP:9623"/>
        <dbReference type="Rhea" id="RHEA-COMP:9940"/>
        <dbReference type="ChEBI" id="CHEBI:15378"/>
        <dbReference type="ChEBI" id="CHEBI:16526"/>
        <dbReference type="ChEBI" id="CHEBI:57287"/>
        <dbReference type="ChEBI" id="CHEBI:57338"/>
        <dbReference type="ChEBI" id="CHEBI:78449"/>
        <dbReference type="ChEBI" id="CHEBI:78820"/>
        <dbReference type="EC" id="2.3.1.300"/>
    </reaction>
    <physiologicalReaction direction="left-to-right" evidence="12">
        <dbReference type="Rhea" id="RHEA:42269"/>
    </physiologicalReaction>
</comment>
<dbReference type="EMBL" id="CACRUE010000024">
    <property type="protein sequence ID" value="VYT98319.1"/>
    <property type="molecule type" value="Genomic_DNA"/>
</dbReference>
<sequence length="330" mass="36181">MKEVIISGVGKYIPSKVVTNDMLSDFIDTSDEWISTRTGIKTRYITTGEDTSDIASKAALQAIENSKINVLDIGLIIVATSTPDTFMPSTACIVQKNIGAKNAYSFDLSAACSGFIYILDTAKCIMKEKNIKNALIIGAEAMSKALNWSDRTTCVLFGDGAGAVVLSLSKEEGIIDTICKTKSDKWECLTIGAKEVKNPYIDENEKIKNSSKGYYLEMEGSEIFKFATSTINKLIKEILQNNNIDLEDIRYIIPHQANERIIKISAKKLNIDIEKFFINISNYGNTSAASIPIAIQEMDQKGLLKKGDNIIIVGFGAGLTSGVSLIKWQK</sequence>
<comment type="subcellular location">
    <subcellularLocation>
        <location evidence="14">Cytoplasm</location>
    </subcellularLocation>
</comment>
<evidence type="ECO:0000256" key="5">
    <source>
        <dbReference type="ARBA" id="ARBA00022679"/>
    </source>
</evidence>
<evidence type="ECO:0000256" key="3">
    <source>
        <dbReference type="ARBA" id="ARBA00022490"/>
    </source>
</evidence>
<dbReference type="InterPro" id="IPR013751">
    <property type="entry name" value="ACP_syn_III_N"/>
</dbReference>
<comment type="pathway">
    <text evidence="1 14">Lipid metabolism; fatty acid biosynthesis.</text>
</comment>
<keyword evidence="5 14" id="KW-0808">Transferase</keyword>
<dbReference type="RefSeq" id="WP_024037151.1">
    <property type="nucleotide sequence ID" value="NZ_BAABXU010000001.1"/>
</dbReference>
<dbReference type="CDD" id="cd00830">
    <property type="entry name" value="KAS_III"/>
    <property type="match status" value="1"/>
</dbReference>
<comment type="subunit">
    <text evidence="14">Homodimer.</text>
</comment>
<gene>
    <name evidence="18" type="primary">fabH_2</name>
    <name evidence="14" type="synonym">fabH</name>
    <name evidence="18" type="ORF">IBLFYP30_01448</name>
    <name evidence="17" type="ORF">LIP50_13185</name>
</gene>
<evidence type="ECO:0000256" key="10">
    <source>
        <dbReference type="ARBA" id="ARBA00051096"/>
    </source>
</evidence>
<dbReference type="NCBIfam" id="TIGR00747">
    <property type="entry name" value="fabH"/>
    <property type="match status" value="1"/>
</dbReference>
<dbReference type="GO" id="GO:0005737">
    <property type="term" value="C:cytoplasm"/>
    <property type="evidence" value="ECO:0007669"/>
    <property type="project" value="UniProtKB-SubCell"/>
</dbReference>
<feature type="region of interest" description="ACP-binding" evidence="14">
    <location>
        <begin position="256"/>
        <end position="260"/>
    </location>
</feature>
<dbReference type="AlphaFoldDB" id="A0A6N3B0U6"/>
<evidence type="ECO:0000256" key="14">
    <source>
        <dbReference type="HAMAP-Rule" id="MF_01815"/>
    </source>
</evidence>
<dbReference type="PANTHER" id="PTHR34069">
    <property type="entry name" value="3-OXOACYL-[ACYL-CARRIER-PROTEIN] SYNTHASE 3"/>
    <property type="match status" value="1"/>
</dbReference>
<evidence type="ECO:0000256" key="1">
    <source>
        <dbReference type="ARBA" id="ARBA00005194"/>
    </source>
</evidence>
<comment type="function">
    <text evidence="14">Catalyzes the condensation reaction of fatty acid synthesis by the addition to an acyl acceptor of two carbons from malonyl-ACP. Catalyzes the first condensation reaction which initiates fatty acid synthesis and may therefore play a role in governing the total rate of fatty acid production. Possesses both acetoacetyl-ACP synthase and acetyl transacylase activities. Its substrate specificity determines the biosynthesis of branched-chain and/or straight-chain of fatty acids.</text>
</comment>
<evidence type="ECO:0000256" key="7">
    <source>
        <dbReference type="ARBA" id="ARBA00023098"/>
    </source>
</evidence>
<organism evidence="18">
    <name type="scientific">Intestinibacter bartlettii</name>
    <dbReference type="NCBI Taxonomy" id="261299"/>
    <lineage>
        <taxon>Bacteria</taxon>
        <taxon>Bacillati</taxon>
        <taxon>Bacillota</taxon>
        <taxon>Clostridia</taxon>
        <taxon>Peptostreptococcales</taxon>
        <taxon>Peptostreptococcaceae</taxon>
        <taxon>Intestinibacter</taxon>
    </lineage>
</organism>
<evidence type="ECO:0000256" key="9">
    <source>
        <dbReference type="ARBA" id="ARBA00023315"/>
    </source>
</evidence>
<keyword evidence="9 14" id="KW-0012">Acyltransferase</keyword>
<dbReference type="Proteomes" id="UP001299409">
    <property type="component" value="Unassembled WGS sequence"/>
</dbReference>
<dbReference type="EMBL" id="JAJBMB010000017">
    <property type="protein sequence ID" value="MCB5447153.1"/>
    <property type="molecule type" value="Genomic_DNA"/>
</dbReference>
<evidence type="ECO:0000256" key="6">
    <source>
        <dbReference type="ARBA" id="ARBA00022832"/>
    </source>
</evidence>
<keyword evidence="8 14" id="KW-0275">Fatty acid biosynthesis</keyword>
<protein>
    <recommendedName>
        <fullName evidence="14">Beta-ketoacyl-[acyl-carrier-protein] synthase III</fullName>
        <shortName evidence="14">Beta-ketoacyl-ACP synthase III</shortName>
        <shortName evidence="14">KAS III</shortName>
        <ecNumber evidence="14">2.3.1.180</ecNumber>
    </recommendedName>
    <alternativeName>
        <fullName evidence="14">3-oxoacyl-[acyl-carrier-protein] synthase 3</fullName>
    </alternativeName>
    <alternativeName>
        <fullName evidence="14">3-oxoacyl-[acyl-carrier-protein] synthase III</fullName>
    </alternativeName>
</protein>
<dbReference type="Gene3D" id="3.40.47.10">
    <property type="match status" value="1"/>
</dbReference>
<dbReference type="Pfam" id="PF08541">
    <property type="entry name" value="ACP_syn_III_C"/>
    <property type="match status" value="1"/>
</dbReference>
<dbReference type="GO" id="GO:0006633">
    <property type="term" value="P:fatty acid biosynthetic process"/>
    <property type="evidence" value="ECO:0007669"/>
    <property type="project" value="UniProtKB-UniRule"/>
</dbReference>
<dbReference type="NCBIfam" id="NF006829">
    <property type="entry name" value="PRK09352.1"/>
    <property type="match status" value="1"/>
</dbReference>
<keyword evidence="3 14" id="KW-0963">Cytoplasm</keyword>
<keyword evidence="7 14" id="KW-0443">Lipid metabolism</keyword>
<comment type="catalytic activity">
    <reaction evidence="10">
        <text>malonyl-[ACP] + acetyl-CoA + H(+) = 3-oxobutanoyl-[ACP] + CO2 + CoA</text>
        <dbReference type="Rhea" id="RHEA:12080"/>
        <dbReference type="Rhea" id="RHEA-COMP:9623"/>
        <dbReference type="Rhea" id="RHEA-COMP:9625"/>
        <dbReference type="ChEBI" id="CHEBI:15378"/>
        <dbReference type="ChEBI" id="CHEBI:16526"/>
        <dbReference type="ChEBI" id="CHEBI:57287"/>
        <dbReference type="ChEBI" id="CHEBI:57288"/>
        <dbReference type="ChEBI" id="CHEBI:78449"/>
        <dbReference type="ChEBI" id="CHEBI:78450"/>
        <dbReference type="EC" id="2.3.1.180"/>
    </reaction>
    <physiologicalReaction direction="left-to-right" evidence="10">
        <dbReference type="Rhea" id="RHEA:12081"/>
    </physiologicalReaction>
</comment>
<evidence type="ECO:0000313" key="19">
    <source>
        <dbReference type="Proteomes" id="UP001299409"/>
    </source>
</evidence>
<evidence type="ECO:0000313" key="18">
    <source>
        <dbReference type="EMBL" id="VYT98319.1"/>
    </source>
</evidence>
<dbReference type="UniPathway" id="UPA00094"/>
<dbReference type="GO" id="GO:0044550">
    <property type="term" value="P:secondary metabolite biosynthetic process"/>
    <property type="evidence" value="ECO:0007669"/>
    <property type="project" value="TreeGrafter"/>
</dbReference>
<dbReference type="HAMAP" id="MF_01815">
    <property type="entry name" value="FabH"/>
    <property type="match status" value="1"/>
</dbReference>
<comment type="catalytic activity">
    <reaction evidence="11">
        <text>(2S)-2-methylbutanoyl-CoA + malonyl-[ACP] + H(+) = (4S)-4-methyl-3-oxohexanoyl-[ACP] + CO2 + CoA</text>
        <dbReference type="Rhea" id="RHEA:42276"/>
        <dbReference type="Rhea" id="RHEA-COMP:9623"/>
        <dbReference type="Rhea" id="RHEA-COMP:17148"/>
        <dbReference type="ChEBI" id="CHEBI:15378"/>
        <dbReference type="ChEBI" id="CHEBI:16526"/>
        <dbReference type="ChEBI" id="CHEBI:57287"/>
        <dbReference type="ChEBI" id="CHEBI:78449"/>
        <dbReference type="ChEBI" id="CHEBI:88166"/>
        <dbReference type="ChEBI" id="CHEBI:167462"/>
        <dbReference type="EC" id="2.3.1.300"/>
    </reaction>
    <physiologicalReaction direction="left-to-right" evidence="11">
        <dbReference type="Rhea" id="RHEA:42277"/>
    </physiologicalReaction>
</comment>
<keyword evidence="6 14" id="KW-0276">Fatty acid metabolism</keyword>
<feature type="active site" evidence="14">
    <location>
        <position position="285"/>
    </location>
</feature>
<comment type="domain">
    <text evidence="14">The last Arg residue of the ACP-binding site is essential for the weak association between ACP/AcpP and FabH.</text>
</comment>
<comment type="catalytic activity">
    <reaction evidence="13">
        <text>3-methylbutanoyl-CoA + malonyl-[ACP] + H(+) = 5-methyl-3-oxohexanoyl-[ACP] + CO2 + CoA</text>
        <dbReference type="Rhea" id="RHEA:42272"/>
        <dbReference type="Rhea" id="RHEA-COMP:9623"/>
        <dbReference type="Rhea" id="RHEA-COMP:9941"/>
        <dbReference type="ChEBI" id="CHEBI:15378"/>
        <dbReference type="ChEBI" id="CHEBI:16526"/>
        <dbReference type="ChEBI" id="CHEBI:57287"/>
        <dbReference type="ChEBI" id="CHEBI:57345"/>
        <dbReference type="ChEBI" id="CHEBI:78449"/>
        <dbReference type="ChEBI" id="CHEBI:78822"/>
        <dbReference type="EC" id="2.3.1.300"/>
    </reaction>
    <physiologicalReaction direction="left-to-right" evidence="13">
        <dbReference type="Rhea" id="RHEA:42273"/>
    </physiologicalReaction>
</comment>
<dbReference type="InterPro" id="IPR016039">
    <property type="entry name" value="Thiolase-like"/>
</dbReference>
<dbReference type="GO" id="GO:0033818">
    <property type="term" value="F:beta-ketoacyl-acyl-carrier-protein synthase III activity"/>
    <property type="evidence" value="ECO:0007669"/>
    <property type="project" value="UniProtKB-UniRule"/>
</dbReference>
<comment type="similarity">
    <text evidence="2 14">Belongs to the thiolase-like superfamily. FabH family.</text>
</comment>
<dbReference type="EC" id="2.3.1.180" evidence="14"/>
<dbReference type="PANTHER" id="PTHR34069:SF2">
    <property type="entry name" value="BETA-KETOACYL-[ACYL-CARRIER-PROTEIN] SYNTHASE III"/>
    <property type="match status" value="1"/>
</dbReference>
<evidence type="ECO:0000256" key="11">
    <source>
        <dbReference type="ARBA" id="ARBA00052407"/>
    </source>
</evidence>
<evidence type="ECO:0000256" key="4">
    <source>
        <dbReference type="ARBA" id="ARBA00022516"/>
    </source>
</evidence>
<dbReference type="InterPro" id="IPR013747">
    <property type="entry name" value="ACP_syn_III_C"/>
</dbReference>
<feature type="active site" evidence="14">
    <location>
        <position position="255"/>
    </location>
</feature>
<feature type="active site" evidence="14">
    <location>
        <position position="112"/>
    </location>
</feature>
<dbReference type="Pfam" id="PF08545">
    <property type="entry name" value="ACP_syn_III"/>
    <property type="match status" value="1"/>
</dbReference>
<evidence type="ECO:0000256" key="8">
    <source>
        <dbReference type="ARBA" id="ARBA00023160"/>
    </source>
</evidence>
<evidence type="ECO:0000313" key="17">
    <source>
        <dbReference type="EMBL" id="MCB5447153.1"/>
    </source>
</evidence>
<feature type="domain" description="Beta-ketoacyl-[acyl-carrier-protein] synthase III N-terminal" evidence="16">
    <location>
        <begin position="106"/>
        <end position="182"/>
    </location>
</feature>
<evidence type="ECO:0000256" key="13">
    <source>
        <dbReference type="ARBA" id="ARBA00052985"/>
    </source>
</evidence>
<reference evidence="18" key="1">
    <citation type="submission" date="2019-11" db="EMBL/GenBank/DDBJ databases">
        <authorList>
            <person name="Feng L."/>
        </authorList>
    </citation>
    <scope>NUCLEOTIDE SEQUENCE</scope>
    <source>
        <strain evidence="18">IbartlettiiLFYP30</strain>
    </source>
</reference>
<evidence type="ECO:0000256" key="2">
    <source>
        <dbReference type="ARBA" id="ARBA00008642"/>
    </source>
</evidence>
<keyword evidence="14" id="KW-0511">Multifunctional enzyme</keyword>
<dbReference type="SUPFAM" id="SSF53901">
    <property type="entry name" value="Thiolase-like"/>
    <property type="match status" value="1"/>
</dbReference>
<evidence type="ECO:0000256" key="12">
    <source>
        <dbReference type="ARBA" id="ARBA00052467"/>
    </source>
</evidence>
<evidence type="ECO:0000259" key="15">
    <source>
        <dbReference type="Pfam" id="PF08541"/>
    </source>
</evidence>
<proteinExistence type="inferred from homology"/>